<accession>A0A284S7I8</accession>
<dbReference type="OrthoDB" id="10606904at2759"/>
<sequence length="118" mass="13413">MFLQDGLATITLQDVHPYGILSPSDKAQAFLSKYSMQPATSSGLKSIILYSLTIATFTWDSSREVDIIPGEDVIADFFVFVTRVARRWYLSGDRIPTWKKASSIHLAPTRKFWLILRE</sequence>
<evidence type="ECO:0000313" key="2">
    <source>
        <dbReference type="Proteomes" id="UP000219338"/>
    </source>
</evidence>
<keyword evidence="2" id="KW-1185">Reference proteome</keyword>
<dbReference type="STRING" id="47428.A0A284S7I8"/>
<gene>
    <name evidence="1" type="ORF">ARMOST_20512</name>
</gene>
<reference evidence="2" key="1">
    <citation type="journal article" date="2017" name="Nat. Ecol. Evol.">
        <title>Genome expansion and lineage-specific genetic innovations in the forest pathogenic fungi Armillaria.</title>
        <authorList>
            <person name="Sipos G."/>
            <person name="Prasanna A.N."/>
            <person name="Walter M.C."/>
            <person name="O'Connor E."/>
            <person name="Balint B."/>
            <person name="Krizsan K."/>
            <person name="Kiss B."/>
            <person name="Hess J."/>
            <person name="Varga T."/>
            <person name="Slot J."/>
            <person name="Riley R."/>
            <person name="Boka B."/>
            <person name="Rigling D."/>
            <person name="Barry K."/>
            <person name="Lee J."/>
            <person name="Mihaltcheva S."/>
            <person name="LaButti K."/>
            <person name="Lipzen A."/>
            <person name="Waldron R."/>
            <person name="Moloney N.M."/>
            <person name="Sperisen C."/>
            <person name="Kredics L."/>
            <person name="Vagvoelgyi C."/>
            <person name="Patrignani A."/>
            <person name="Fitzpatrick D."/>
            <person name="Nagy I."/>
            <person name="Doyle S."/>
            <person name="Anderson J.B."/>
            <person name="Grigoriev I.V."/>
            <person name="Gueldener U."/>
            <person name="Muensterkoetter M."/>
            <person name="Nagy L.G."/>
        </authorList>
    </citation>
    <scope>NUCLEOTIDE SEQUENCE [LARGE SCALE GENOMIC DNA]</scope>
    <source>
        <strain evidence="2">C18/9</strain>
    </source>
</reference>
<protein>
    <submittedName>
        <fullName evidence="1">Uncharacterized protein</fullName>
    </submittedName>
</protein>
<organism evidence="1 2">
    <name type="scientific">Armillaria ostoyae</name>
    <name type="common">Armillaria root rot fungus</name>
    <dbReference type="NCBI Taxonomy" id="47428"/>
    <lineage>
        <taxon>Eukaryota</taxon>
        <taxon>Fungi</taxon>
        <taxon>Dikarya</taxon>
        <taxon>Basidiomycota</taxon>
        <taxon>Agaricomycotina</taxon>
        <taxon>Agaricomycetes</taxon>
        <taxon>Agaricomycetidae</taxon>
        <taxon>Agaricales</taxon>
        <taxon>Marasmiineae</taxon>
        <taxon>Physalacriaceae</taxon>
        <taxon>Armillaria</taxon>
    </lineage>
</organism>
<name>A0A284S7I8_ARMOS</name>
<proteinExistence type="predicted"/>
<dbReference type="Proteomes" id="UP000219338">
    <property type="component" value="Unassembled WGS sequence"/>
</dbReference>
<dbReference type="AlphaFoldDB" id="A0A284S7I8"/>
<dbReference type="EMBL" id="FUEG01000039">
    <property type="protein sequence ID" value="SJL16975.1"/>
    <property type="molecule type" value="Genomic_DNA"/>
</dbReference>
<evidence type="ECO:0000313" key="1">
    <source>
        <dbReference type="EMBL" id="SJL16975.1"/>
    </source>
</evidence>